<dbReference type="GO" id="GO:0009113">
    <property type="term" value="P:purine nucleobase biosynthetic process"/>
    <property type="evidence" value="ECO:0007669"/>
    <property type="project" value="InterPro"/>
</dbReference>
<evidence type="ECO:0000256" key="10">
    <source>
        <dbReference type="ARBA" id="ARBA00022840"/>
    </source>
</evidence>
<dbReference type="NCBIfam" id="TIGR00877">
    <property type="entry name" value="purD"/>
    <property type="match status" value="1"/>
</dbReference>
<evidence type="ECO:0000256" key="7">
    <source>
        <dbReference type="ARBA" id="ARBA00022723"/>
    </source>
</evidence>
<keyword evidence="8 18" id="KW-0547">Nucleotide-binding</keyword>
<dbReference type="InterPro" id="IPR020561">
    <property type="entry name" value="PRibGlycinamid_synth_ATP-grasp"/>
</dbReference>
<dbReference type="InterPro" id="IPR013815">
    <property type="entry name" value="ATP_grasp_subdomain_1"/>
</dbReference>
<dbReference type="PROSITE" id="PS50975">
    <property type="entry name" value="ATP_GRASP"/>
    <property type="match status" value="1"/>
</dbReference>
<evidence type="ECO:0000256" key="5">
    <source>
        <dbReference type="ARBA" id="ARBA00020605"/>
    </source>
</evidence>
<evidence type="ECO:0000256" key="17">
    <source>
        <dbReference type="HAMAP-Rule" id="MF_00138"/>
    </source>
</evidence>
<evidence type="ECO:0000256" key="15">
    <source>
        <dbReference type="ARBA" id="ARBA00042864"/>
    </source>
</evidence>
<dbReference type="STRING" id="62101.AB835_01760"/>
<dbReference type="PANTHER" id="PTHR43472:SF1">
    <property type="entry name" value="PHOSPHORIBOSYLAMINE--GLYCINE LIGASE, CHLOROPLASTIC"/>
    <property type="match status" value="1"/>
</dbReference>
<dbReference type="FunFam" id="3.30.1490.20:FF:000006">
    <property type="entry name" value="phosphoribosylamine--glycine ligase, chloroplastic-like"/>
    <property type="match status" value="1"/>
</dbReference>
<dbReference type="EC" id="6.3.4.13" evidence="4 17"/>
<dbReference type="Proteomes" id="UP000242502">
    <property type="component" value="Unassembled WGS sequence"/>
</dbReference>
<dbReference type="GO" id="GO:0046872">
    <property type="term" value="F:metal ion binding"/>
    <property type="evidence" value="ECO:0007669"/>
    <property type="project" value="UniProtKB-KW"/>
</dbReference>
<dbReference type="InterPro" id="IPR011761">
    <property type="entry name" value="ATP-grasp"/>
</dbReference>
<name>A0A1D2QTC1_9GAMM</name>
<dbReference type="Gene3D" id="3.40.50.20">
    <property type="match status" value="1"/>
</dbReference>
<evidence type="ECO:0000256" key="18">
    <source>
        <dbReference type="PROSITE-ProRule" id="PRU00409"/>
    </source>
</evidence>
<dbReference type="InterPro" id="IPR020559">
    <property type="entry name" value="PRibGlycinamide_synth_CS"/>
</dbReference>
<dbReference type="SMART" id="SM01210">
    <property type="entry name" value="GARS_C"/>
    <property type="match status" value="1"/>
</dbReference>
<evidence type="ECO:0000256" key="11">
    <source>
        <dbReference type="ARBA" id="ARBA00022842"/>
    </source>
</evidence>
<feature type="domain" description="ATP-grasp" evidence="19">
    <location>
        <begin position="109"/>
        <end position="316"/>
    </location>
</feature>
<dbReference type="GO" id="GO:0004637">
    <property type="term" value="F:phosphoribosylamine-glycine ligase activity"/>
    <property type="evidence" value="ECO:0007669"/>
    <property type="project" value="UniProtKB-UniRule"/>
</dbReference>
<gene>
    <name evidence="17" type="primary">purD</name>
    <name evidence="20" type="ORF">AB835_01760</name>
</gene>
<accession>A0A1D2QTC1</accession>
<evidence type="ECO:0000256" key="1">
    <source>
        <dbReference type="ARBA" id="ARBA00001936"/>
    </source>
</evidence>
<dbReference type="Gene3D" id="3.90.600.10">
    <property type="entry name" value="Phosphoribosylglycinamide synthetase, C-terminal domain"/>
    <property type="match status" value="1"/>
</dbReference>
<comment type="catalytic activity">
    <reaction evidence="17">
        <text>5-phospho-beta-D-ribosylamine + glycine + ATP = N(1)-(5-phospho-beta-D-ribosyl)glycinamide + ADP + phosphate + H(+)</text>
        <dbReference type="Rhea" id="RHEA:17453"/>
        <dbReference type="ChEBI" id="CHEBI:15378"/>
        <dbReference type="ChEBI" id="CHEBI:30616"/>
        <dbReference type="ChEBI" id="CHEBI:43474"/>
        <dbReference type="ChEBI" id="CHEBI:57305"/>
        <dbReference type="ChEBI" id="CHEBI:58681"/>
        <dbReference type="ChEBI" id="CHEBI:143788"/>
        <dbReference type="ChEBI" id="CHEBI:456216"/>
        <dbReference type="EC" id="6.3.4.13"/>
    </reaction>
</comment>
<dbReference type="InterPro" id="IPR011054">
    <property type="entry name" value="Rudment_hybrid_motif"/>
</dbReference>
<dbReference type="SUPFAM" id="SSF56059">
    <property type="entry name" value="Glutathione synthetase ATP-binding domain-like"/>
    <property type="match status" value="1"/>
</dbReference>
<keyword evidence="6 17" id="KW-0436">Ligase</keyword>
<dbReference type="InterPro" id="IPR037123">
    <property type="entry name" value="PRibGlycinamide_synth_C_sf"/>
</dbReference>
<keyword evidence="9 17" id="KW-0658">Purine biosynthesis</keyword>
<evidence type="ECO:0000256" key="4">
    <source>
        <dbReference type="ARBA" id="ARBA00013255"/>
    </source>
</evidence>
<dbReference type="Gene3D" id="3.30.470.20">
    <property type="entry name" value="ATP-grasp fold, B domain"/>
    <property type="match status" value="1"/>
</dbReference>
<proteinExistence type="inferred from homology"/>
<evidence type="ECO:0000256" key="13">
    <source>
        <dbReference type="ARBA" id="ARBA00038345"/>
    </source>
</evidence>
<keyword evidence="7" id="KW-0479">Metal-binding</keyword>
<dbReference type="SMART" id="SM01209">
    <property type="entry name" value="GARS_A"/>
    <property type="match status" value="1"/>
</dbReference>
<comment type="cofactor">
    <cofactor evidence="1">
        <name>Mn(2+)</name>
        <dbReference type="ChEBI" id="CHEBI:29035"/>
    </cofactor>
</comment>
<dbReference type="Pfam" id="PF02844">
    <property type="entry name" value="GARS_N"/>
    <property type="match status" value="1"/>
</dbReference>
<comment type="pathway">
    <text evidence="3 17">Purine metabolism; IMP biosynthesis via de novo pathway; N(1)-(5-phospho-D-ribosyl)glycinamide from 5-phospho-alpha-D-ribose 1-diphosphate: step 2/2.</text>
</comment>
<evidence type="ECO:0000313" key="20">
    <source>
        <dbReference type="EMBL" id="ODS24804.1"/>
    </source>
</evidence>
<dbReference type="HAMAP" id="MF_00138">
    <property type="entry name" value="GARS"/>
    <property type="match status" value="1"/>
</dbReference>
<dbReference type="InterPro" id="IPR020562">
    <property type="entry name" value="PRibGlycinamide_synth_N"/>
</dbReference>
<evidence type="ECO:0000256" key="8">
    <source>
        <dbReference type="ARBA" id="ARBA00022741"/>
    </source>
</evidence>
<dbReference type="Pfam" id="PF02843">
    <property type="entry name" value="GARS_C"/>
    <property type="match status" value="1"/>
</dbReference>
<dbReference type="SUPFAM" id="SSF51246">
    <property type="entry name" value="Rudiment single hybrid motif"/>
    <property type="match status" value="1"/>
</dbReference>
<dbReference type="SUPFAM" id="SSF52440">
    <property type="entry name" value="PreATP-grasp domain"/>
    <property type="match status" value="1"/>
</dbReference>
<keyword evidence="12" id="KW-0464">Manganese</keyword>
<evidence type="ECO:0000256" key="14">
    <source>
        <dbReference type="ARBA" id="ARBA00042242"/>
    </source>
</evidence>
<dbReference type="Pfam" id="PF01071">
    <property type="entry name" value="GARS_A"/>
    <property type="match status" value="1"/>
</dbReference>
<keyword evidence="11" id="KW-0460">Magnesium</keyword>
<dbReference type="PANTHER" id="PTHR43472">
    <property type="entry name" value="PHOSPHORIBOSYLAMINE--GLYCINE LIGASE"/>
    <property type="match status" value="1"/>
</dbReference>
<dbReference type="FunFam" id="3.30.470.20:FF:000031">
    <property type="entry name" value="Phosphoribosylamine--glycine ligase"/>
    <property type="match status" value="1"/>
</dbReference>
<organism evidence="20 21">
    <name type="scientific">Candidatus Endobugula sertula</name>
    <name type="common">Bugula neritina bacterial symbiont</name>
    <dbReference type="NCBI Taxonomy" id="62101"/>
    <lineage>
        <taxon>Bacteria</taxon>
        <taxon>Pseudomonadati</taxon>
        <taxon>Pseudomonadota</taxon>
        <taxon>Gammaproteobacteria</taxon>
        <taxon>Cellvibrionales</taxon>
        <taxon>Cellvibrionaceae</taxon>
        <taxon>Candidatus Endobugula</taxon>
    </lineage>
</organism>
<dbReference type="InterPro" id="IPR016185">
    <property type="entry name" value="PreATP-grasp_dom_sf"/>
</dbReference>
<dbReference type="EMBL" id="MDLC01000004">
    <property type="protein sequence ID" value="ODS24804.1"/>
    <property type="molecule type" value="Genomic_DNA"/>
</dbReference>
<comment type="caution">
    <text evidence="20">The sequence shown here is derived from an EMBL/GenBank/DDBJ whole genome shotgun (WGS) entry which is preliminary data.</text>
</comment>
<evidence type="ECO:0000256" key="2">
    <source>
        <dbReference type="ARBA" id="ARBA00001946"/>
    </source>
</evidence>
<dbReference type="FunFam" id="3.40.50.20:FF:000006">
    <property type="entry name" value="Phosphoribosylamine--glycine ligase, chloroplastic"/>
    <property type="match status" value="1"/>
</dbReference>
<dbReference type="PROSITE" id="PS00184">
    <property type="entry name" value="GARS"/>
    <property type="match status" value="1"/>
</dbReference>
<reference evidence="20 21" key="1">
    <citation type="journal article" date="2016" name="Appl. Environ. Microbiol.">
        <title>Lack of Overt Genome Reduction in the Bryostatin-Producing Bryozoan Symbiont "Candidatus Endobugula sertula".</title>
        <authorList>
            <person name="Miller I.J."/>
            <person name="Vanee N."/>
            <person name="Fong S.S."/>
            <person name="Lim-Fong G.E."/>
            <person name="Kwan J.C."/>
        </authorList>
    </citation>
    <scope>NUCLEOTIDE SEQUENCE [LARGE SCALE GENOMIC DNA]</scope>
    <source>
        <strain evidence="20">AB1-4</strain>
    </source>
</reference>
<evidence type="ECO:0000259" key="19">
    <source>
        <dbReference type="PROSITE" id="PS50975"/>
    </source>
</evidence>
<dbReference type="InterPro" id="IPR000115">
    <property type="entry name" value="PRibGlycinamide_synth"/>
</dbReference>
<dbReference type="UniPathway" id="UPA00074">
    <property type="reaction ID" value="UER00125"/>
</dbReference>
<dbReference type="GO" id="GO:0006189">
    <property type="term" value="P:'de novo' IMP biosynthetic process"/>
    <property type="evidence" value="ECO:0007669"/>
    <property type="project" value="UniProtKB-UniRule"/>
</dbReference>
<comment type="similarity">
    <text evidence="13 17">Belongs to the GARS family.</text>
</comment>
<dbReference type="FunFam" id="3.90.600.10:FF:000001">
    <property type="entry name" value="Trifunctional purine biosynthetic protein adenosine-3"/>
    <property type="match status" value="1"/>
</dbReference>
<dbReference type="GO" id="GO:0005524">
    <property type="term" value="F:ATP binding"/>
    <property type="evidence" value="ECO:0007669"/>
    <property type="project" value="UniProtKB-UniRule"/>
</dbReference>
<comment type="cofactor">
    <cofactor evidence="2">
        <name>Mg(2+)</name>
        <dbReference type="ChEBI" id="CHEBI:18420"/>
    </cofactor>
</comment>
<dbReference type="Gene3D" id="3.30.1490.20">
    <property type="entry name" value="ATP-grasp fold, A domain"/>
    <property type="match status" value="1"/>
</dbReference>
<evidence type="ECO:0000256" key="9">
    <source>
        <dbReference type="ARBA" id="ARBA00022755"/>
    </source>
</evidence>
<evidence type="ECO:0000256" key="12">
    <source>
        <dbReference type="ARBA" id="ARBA00023211"/>
    </source>
</evidence>
<protein>
    <recommendedName>
        <fullName evidence="5 17">Phosphoribosylamine--glycine ligase</fullName>
        <ecNumber evidence="4 17">6.3.4.13</ecNumber>
    </recommendedName>
    <alternativeName>
        <fullName evidence="16 17">GARS</fullName>
    </alternativeName>
    <alternativeName>
        <fullName evidence="14 17">Glycinamide ribonucleotide synthetase</fullName>
    </alternativeName>
    <alternativeName>
        <fullName evidence="15 17">Phosphoribosylglycinamide synthetase</fullName>
    </alternativeName>
</protein>
<evidence type="ECO:0000256" key="16">
    <source>
        <dbReference type="ARBA" id="ARBA00079592"/>
    </source>
</evidence>
<dbReference type="AlphaFoldDB" id="A0A1D2QTC1"/>
<sequence>MNILIVGSGGREHALAWKAAQGEGVNKVFVAPGNAGIELEDKLENVAIDVMAFEALADFADANNVELTIIGPEMPLVNGIVDYFQSRHLKCFGPSQGAAQLEGSKSFTKDFLARHHIPTADYKTFTEVEPALAYLQQQGAPIVVKADGLAAGKGVIVAETLAQAEDAVRNILSGNAFGDAGCKVIIEEFLVGEEASFIVMVDGKNSLTMATSQDHKRVGNGDTGPNTGGMGAYSPAPVVTAEVHQRIMDEVINPTVTGMASEGNDYVGFLYAGLMITKEGIPKVIEYNCRFGDPETQPIMLRLQSDLPALCLSALNGELDQCNIQWDPRPSVGVVLAASGYPADYNKGDVIQGLSGDTSNSKVFHAGTKMNDGQIVTNGGRVLCATAVGHTVTEAQINAYQLAATISWDGMFYRDDIAYRAIARES</sequence>
<keyword evidence="10 18" id="KW-0067">ATP-binding</keyword>
<evidence type="ECO:0000313" key="21">
    <source>
        <dbReference type="Proteomes" id="UP000242502"/>
    </source>
</evidence>
<evidence type="ECO:0000256" key="6">
    <source>
        <dbReference type="ARBA" id="ARBA00022598"/>
    </source>
</evidence>
<evidence type="ECO:0000256" key="3">
    <source>
        <dbReference type="ARBA" id="ARBA00005174"/>
    </source>
</evidence>
<dbReference type="InterPro" id="IPR020560">
    <property type="entry name" value="PRibGlycinamide_synth_C-dom"/>
</dbReference>